<reference evidence="2" key="1">
    <citation type="submission" date="2013-07" db="EMBL/GenBank/DDBJ databases">
        <title>The genome of Eucalyptus grandis.</title>
        <authorList>
            <person name="Schmutz J."/>
            <person name="Hayes R."/>
            <person name="Myburg A."/>
            <person name="Tuskan G."/>
            <person name="Grattapaglia D."/>
            <person name="Rokhsar D.S."/>
        </authorList>
    </citation>
    <scope>NUCLEOTIDE SEQUENCE</scope>
    <source>
        <tissue evidence="2">Leaf extractions</tissue>
    </source>
</reference>
<dbReference type="AlphaFoldDB" id="A0A059AEZ4"/>
<accession>A0A059AEZ4</accession>
<evidence type="ECO:0000256" key="1">
    <source>
        <dbReference type="SAM" id="MobiDB-lite"/>
    </source>
</evidence>
<organism evidence="2">
    <name type="scientific">Eucalyptus grandis</name>
    <name type="common">Flooded gum</name>
    <dbReference type="NCBI Taxonomy" id="71139"/>
    <lineage>
        <taxon>Eukaryota</taxon>
        <taxon>Viridiplantae</taxon>
        <taxon>Streptophyta</taxon>
        <taxon>Embryophyta</taxon>
        <taxon>Tracheophyta</taxon>
        <taxon>Spermatophyta</taxon>
        <taxon>Magnoliopsida</taxon>
        <taxon>eudicotyledons</taxon>
        <taxon>Gunneridae</taxon>
        <taxon>Pentapetalae</taxon>
        <taxon>rosids</taxon>
        <taxon>malvids</taxon>
        <taxon>Myrtales</taxon>
        <taxon>Myrtaceae</taxon>
        <taxon>Myrtoideae</taxon>
        <taxon>Eucalypteae</taxon>
        <taxon>Eucalyptus</taxon>
    </lineage>
</organism>
<gene>
    <name evidence="2" type="ORF">EUGRSUZ_J01809</name>
</gene>
<feature type="region of interest" description="Disordered" evidence="1">
    <location>
        <begin position="32"/>
        <end position="54"/>
    </location>
</feature>
<evidence type="ECO:0000313" key="2">
    <source>
        <dbReference type="EMBL" id="KCW52403.1"/>
    </source>
</evidence>
<protein>
    <submittedName>
        <fullName evidence="2">Uncharacterized protein</fullName>
    </submittedName>
</protein>
<dbReference type="InParanoid" id="A0A059AEZ4"/>
<sequence>MRQRRWSLMRFPARPRHSFRLPITVTPSTQEQFGYKGIDDSNLERPKRESSKVDGLVGPLREEKLHTQINFNSIPKQHHVIIIEKTSVLNSNRIVLLIPTNNSHRFPSTQFISHKQEVRI</sequence>
<dbReference type="Gramene" id="KCW52403">
    <property type="protein sequence ID" value="KCW52403"/>
    <property type="gene ID" value="EUGRSUZ_J01809"/>
</dbReference>
<dbReference type="EMBL" id="KK198762">
    <property type="protein sequence ID" value="KCW52403.1"/>
    <property type="molecule type" value="Genomic_DNA"/>
</dbReference>
<name>A0A059AEZ4_EUCGR</name>
<proteinExistence type="predicted"/>
<feature type="compositionally biased region" description="Basic and acidic residues" evidence="1">
    <location>
        <begin position="37"/>
        <end position="52"/>
    </location>
</feature>